<keyword evidence="2" id="KW-1185">Reference proteome</keyword>
<name>A0A9D4RLI6_DREPO</name>
<evidence type="ECO:0000313" key="2">
    <source>
        <dbReference type="Proteomes" id="UP000828390"/>
    </source>
</evidence>
<organism evidence="1 2">
    <name type="scientific">Dreissena polymorpha</name>
    <name type="common">Zebra mussel</name>
    <name type="synonym">Mytilus polymorpha</name>
    <dbReference type="NCBI Taxonomy" id="45954"/>
    <lineage>
        <taxon>Eukaryota</taxon>
        <taxon>Metazoa</taxon>
        <taxon>Spiralia</taxon>
        <taxon>Lophotrochozoa</taxon>
        <taxon>Mollusca</taxon>
        <taxon>Bivalvia</taxon>
        <taxon>Autobranchia</taxon>
        <taxon>Heteroconchia</taxon>
        <taxon>Euheterodonta</taxon>
        <taxon>Imparidentia</taxon>
        <taxon>Neoheterodontei</taxon>
        <taxon>Myida</taxon>
        <taxon>Dreissenoidea</taxon>
        <taxon>Dreissenidae</taxon>
        <taxon>Dreissena</taxon>
    </lineage>
</organism>
<sequence length="50" mass="5560">MSVRNNVFSSLDVFILKRATKLPHDAQVADLVLCVYRSGDIQVALCILLL</sequence>
<dbReference type="AlphaFoldDB" id="A0A9D4RLI6"/>
<reference evidence="1" key="1">
    <citation type="journal article" date="2019" name="bioRxiv">
        <title>The Genome of the Zebra Mussel, Dreissena polymorpha: A Resource for Invasive Species Research.</title>
        <authorList>
            <person name="McCartney M.A."/>
            <person name="Auch B."/>
            <person name="Kono T."/>
            <person name="Mallez S."/>
            <person name="Zhang Y."/>
            <person name="Obille A."/>
            <person name="Becker A."/>
            <person name="Abrahante J.E."/>
            <person name="Garbe J."/>
            <person name="Badalamenti J.P."/>
            <person name="Herman A."/>
            <person name="Mangelson H."/>
            <person name="Liachko I."/>
            <person name="Sullivan S."/>
            <person name="Sone E.D."/>
            <person name="Koren S."/>
            <person name="Silverstein K.A.T."/>
            <person name="Beckman K.B."/>
            <person name="Gohl D.M."/>
        </authorList>
    </citation>
    <scope>NUCLEOTIDE SEQUENCE</scope>
    <source>
        <strain evidence="1">Duluth1</strain>
        <tissue evidence="1">Whole animal</tissue>
    </source>
</reference>
<accession>A0A9D4RLI6</accession>
<comment type="caution">
    <text evidence="1">The sequence shown here is derived from an EMBL/GenBank/DDBJ whole genome shotgun (WGS) entry which is preliminary data.</text>
</comment>
<reference evidence="1" key="2">
    <citation type="submission" date="2020-11" db="EMBL/GenBank/DDBJ databases">
        <authorList>
            <person name="McCartney M.A."/>
            <person name="Auch B."/>
            <person name="Kono T."/>
            <person name="Mallez S."/>
            <person name="Becker A."/>
            <person name="Gohl D.M."/>
            <person name="Silverstein K.A.T."/>
            <person name="Koren S."/>
            <person name="Bechman K.B."/>
            <person name="Herman A."/>
            <person name="Abrahante J.E."/>
            <person name="Garbe J."/>
        </authorList>
    </citation>
    <scope>NUCLEOTIDE SEQUENCE</scope>
    <source>
        <strain evidence="1">Duluth1</strain>
        <tissue evidence="1">Whole animal</tissue>
    </source>
</reference>
<protein>
    <submittedName>
        <fullName evidence="1">Uncharacterized protein</fullName>
    </submittedName>
</protein>
<gene>
    <name evidence="1" type="ORF">DPMN_033849</name>
</gene>
<proteinExistence type="predicted"/>
<evidence type="ECO:0000313" key="1">
    <source>
        <dbReference type="EMBL" id="KAH3870660.1"/>
    </source>
</evidence>
<dbReference type="EMBL" id="JAIWYP010000002">
    <property type="protein sequence ID" value="KAH3870660.1"/>
    <property type="molecule type" value="Genomic_DNA"/>
</dbReference>
<dbReference type="Proteomes" id="UP000828390">
    <property type="component" value="Unassembled WGS sequence"/>
</dbReference>